<evidence type="ECO:0000313" key="2">
    <source>
        <dbReference type="EMBL" id="AUD07458.1"/>
    </source>
</evidence>
<evidence type="ECO:0000256" key="1">
    <source>
        <dbReference type="SAM" id="Phobius"/>
    </source>
</evidence>
<feature type="transmembrane region" description="Helical" evidence="1">
    <location>
        <begin position="129"/>
        <end position="153"/>
    </location>
</feature>
<dbReference type="AlphaFoldDB" id="A0A2K8ZC50"/>
<organism evidence="2 3">
    <name type="scientific">Spirosoma pollinicola</name>
    <dbReference type="NCBI Taxonomy" id="2057025"/>
    <lineage>
        <taxon>Bacteria</taxon>
        <taxon>Pseudomonadati</taxon>
        <taxon>Bacteroidota</taxon>
        <taxon>Cytophagia</taxon>
        <taxon>Cytophagales</taxon>
        <taxon>Cytophagaceae</taxon>
        <taxon>Spirosoma</taxon>
    </lineage>
</organism>
<keyword evidence="3" id="KW-1185">Reference proteome</keyword>
<feature type="transmembrane region" description="Helical" evidence="1">
    <location>
        <begin position="204"/>
        <end position="224"/>
    </location>
</feature>
<keyword evidence="1" id="KW-1133">Transmembrane helix</keyword>
<dbReference type="RefSeq" id="WP_100994025.1">
    <property type="nucleotide sequence ID" value="NZ_CP025096.1"/>
</dbReference>
<accession>A0A2K8ZC50</accession>
<feature type="transmembrane region" description="Helical" evidence="1">
    <location>
        <begin position="100"/>
        <end position="117"/>
    </location>
</feature>
<protein>
    <submittedName>
        <fullName evidence="2">Uncharacterized protein</fullName>
    </submittedName>
</protein>
<name>A0A2K8ZC50_9BACT</name>
<dbReference type="Proteomes" id="UP000232883">
    <property type="component" value="Chromosome"/>
</dbReference>
<keyword evidence="1" id="KW-0472">Membrane</keyword>
<dbReference type="KEGG" id="spir:CWM47_24295"/>
<evidence type="ECO:0000313" key="3">
    <source>
        <dbReference type="Proteomes" id="UP000232883"/>
    </source>
</evidence>
<gene>
    <name evidence="2" type="ORF">CWM47_24295</name>
</gene>
<reference evidence="2 3" key="1">
    <citation type="submission" date="2017-11" db="EMBL/GenBank/DDBJ databases">
        <title>Taxonomic description and genome sequences of Spirosoma HA7 sp. nov., isolated from pollen microhabitat of Corylus avellana.</title>
        <authorList>
            <person name="Ambika Manirajan B."/>
            <person name="Suarez C."/>
            <person name="Ratering S."/>
            <person name="Geissler-Plaum R."/>
            <person name="Cardinale M."/>
            <person name="Sylvia S."/>
        </authorList>
    </citation>
    <scope>NUCLEOTIDE SEQUENCE [LARGE SCALE GENOMIC DNA]</scope>
    <source>
        <strain evidence="2 3">HA7</strain>
    </source>
</reference>
<sequence>MLTPAQKATLDYHLRDTNLLTNEELILELTDHYTTALLERMTEGMTFETALTATQKAFGGSKGLQKMERQYNRVTFRHYDERWRQTVVTQLQKPLLYRQTLPVCTVLIYLSFVGYSPNSTHELELDNDFYIGFATGALIGFVVLLAGLVLPYLKTVFTYGVHNVPTEALYLITRHSVLLPILYGTGAMGFFGILSLLPYPLQPLLISLYLVAVGLYMRTGNIMYESLYEVFPNR</sequence>
<feature type="transmembrane region" description="Helical" evidence="1">
    <location>
        <begin position="177"/>
        <end position="198"/>
    </location>
</feature>
<dbReference type="EMBL" id="CP025096">
    <property type="protein sequence ID" value="AUD07458.1"/>
    <property type="molecule type" value="Genomic_DNA"/>
</dbReference>
<dbReference type="OrthoDB" id="949201at2"/>
<proteinExistence type="predicted"/>
<keyword evidence="1" id="KW-0812">Transmembrane</keyword>